<dbReference type="InterPro" id="IPR006501">
    <property type="entry name" value="Pectinesterase_inhib_dom"/>
</dbReference>
<reference evidence="4" key="1">
    <citation type="journal article" date="2010" name="Nat. Biotechnol.">
        <title>Draft genome sequence of the oilseed species Ricinus communis.</title>
        <authorList>
            <person name="Chan A.P."/>
            <person name="Crabtree J."/>
            <person name="Zhao Q."/>
            <person name="Lorenzi H."/>
            <person name="Orvis J."/>
            <person name="Puiu D."/>
            <person name="Melake-Berhan A."/>
            <person name="Jones K.M."/>
            <person name="Redman J."/>
            <person name="Chen G."/>
            <person name="Cahoon E.B."/>
            <person name="Gedil M."/>
            <person name="Stanke M."/>
            <person name="Haas B.J."/>
            <person name="Wortman J.R."/>
            <person name="Fraser-Liggett C.M."/>
            <person name="Ravel J."/>
            <person name="Rabinowicz P.D."/>
        </authorList>
    </citation>
    <scope>NUCLEOTIDE SEQUENCE [LARGE SCALE GENOMIC DNA]</scope>
    <source>
        <strain evidence="4">cv. Hale</strain>
    </source>
</reference>
<organism evidence="3 4">
    <name type="scientific">Ricinus communis</name>
    <name type="common">Castor bean</name>
    <dbReference type="NCBI Taxonomy" id="3988"/>
    <lineage>
        <taxon>Eukaryota</taxon>
        <taxon>Viridiplantae</taxon>
        <taxon>Streptophyta</taxon>
        <taxon>Embryophyta</taxon>
        <taxon>Tracheophyta</taxon>
        <taxon>Spermatophyta</taxon>
        <taxon>Magnoliopsida</taxon>
        <taxon>eudicotyledons</taxon>
        <taxon>Gunneridae</taxon>
        <taxon>Pentapetalae</taxon>
        <taxon>rosids</taxon>
        <taxon>fabids</taxon>
        <taxon>Malpighiales</taxon>
        <taxon>Euphorbiaceae</taxon>
        <taxon>Acalyphoideae</taxon>
        <taxon>Acalypheae</taxon>
        <taxon>Ricinus</taxon>
    </lineage>
</organism>
<dbReference type="InParanoid" id="B9SBB7"/>
<evidence type="ECO:0000259" key="2">
    <source>
        <dbReference type="SMART" id="SM00856"/>
    </source>
</evidence>
<dbReference type="NCBIfam" id="TIGR01614">
    <property type="entry name" value="PME_inhib"/>
    <property type="match status" value="1"/>
</dbReference>
<dbReference type="eggNOG" id="ENOG502S97A">
    <property type="taxonomic scope" value="Eukaryota"/>
</dbReference>
<name>B9SBB7_RICCO</name>
<feature type="chain" id="PRO_5002891304" evidence="1">
    <location>
        <begin position="30"/>
        <end position="183"/>
    </location>
</feature>
<proteinExistence type="predicted"/>
<sequence>MASDSLKLVPLFLLTFFSCQLLIAKGCDALIQTLCSKTEEPVLCKDCFNRNPESKTADAKGLVLISIQCGEYDAELLHNYTFNLWENTPESKTELKQVLDTCSSQTLLGHDSFRGATVAVEEGVFDWRGYAIDQITREVAPFLNRCLEVFKEHPQLAVPQYILAGTVSVNQDIAIILGILKNI</sequence>
<evidence type="ECO:0000313" key="3">
    <source>
        <dbReference type="EMBL" id="EEF39125.1"/>
    </source>
</evidence>
<accession>B9SBB7</accession>
<dbReference type="EMBL" id="EQ973912">
    <property type="protein sequence ID" value="EEF39125.1"/>
    <property type="molecule type" value="Genomic_DNA"/>
</dbReference>
<dbReference type="GO" id="GO:0009827">
    <property type="term" value="P:plant-type cell wall modification"/>
    <property type="evidence" value="ECO:0000318"/>
    <property type="project" value="GO_Central"/>
</dbReference>
<keyword evidence="4" id="KW-1185">Reference proteome</keyword>
<gene>
    <name evidence="3" type="ORF">RCOM_0651330</name>
</gene>
<keyword evidence="1" id="KW-0732">Signal</keyword>
<dbReference type="PROSITE" id="PS51257">
    <property type="entry name" value="PROKAR_LIPOPROTEIN"/>
    <property type="match status" value="1"/>
</dbReference>
<dbReference type="GO" id="GO:0009505">
    <property type="term" value="C:plant-type cell wall"/>
    <property type="evidence" value="ECO:0000318"/>
    <property type="project" value="GO_Central"/>
</dbReference>
<dbReference type="Pfam" id="PF04043">
    <property type="entry name" value="PMEI"/>
    <property type="match status" value="1"/>
</dbReference>
<feature type="domain" description="Pectinesterase inhibitor" evidence="2">
    <location>
        <begin position="26"/>
        <end position="179"/>
    </location>
</feature>
<evidence type="ECO:0000256" key="1">
    <source>
        <dbReference type="SAM" id="SignalP"/>
    </source>
</evidence>
<feature type="signal peptide" evidence="1">
    <location>
        <begin position="1"/>
        <end position="29"/>
    </location>
</feature>
<dbReference type="InterPro" id="IPR035513">
    <property type="entry name" value="Invertase/methylesterase_inhib"/>
</dbReference>
<dbReference type="SUPFAM" id="SSF101148">
    <property type="entry name" value="Plant invertase/pectin methylesterase inhibitor"/>
    <property type="match status" value="1"/>
</dbReference>
<evidence type="ECO:0000313" key="4">
    <source>
        <dbReference type="Proteomes" id="UP000008311"/>
    </source>
</evidence>
<dbReference type="SMART" id="SM00856">
    <property type="entry name" value="PMEI"/>
    <property type="match status" value="1"/>
</dbReference>
<dbReference type="Proteomes" id="UP000008311">
    <property type="component" value="Unassembled WGS sequence"/>
</dbReference>
<dbReference type="AlphaFoldDB" id="B9SBB7"/>
<dbReference type="GO" id="GO:0004857">
    <property type="term" value="F:enzyme inhibitor activity"/>
    <property type="evidence" value="ECO:0000318"/>
    <property type="project" value="GO_Central"/>
</dbReference>
<protein>
    <submittedName>
        <fullName evidence="3">C, putative</fullName>
    </submittedName>
</protein>
<dbReference type="Gene3D" id="1.20.140.40">
    <property type="entry name" value="Invertase/pectin methylesterase inhibitor family protein"/>
    <property type="match status" value="1"/>
</dbReference>